<comment type="function">
    <text evidence="9">Site-specific tyrosine recombinase, which acts by catalyzing the cutting and rejoining of the recombining DNA molecules. The XerC-XerD complex is essential to convert dimers of the bacterial chromosome into monomers to permit their segregation at cell division. It also contributes to the segregational stability of plasmids.</text>
</comment>
<dbReference type="InterPro" id="IPR050090">
    <property type="entry name" value="Tyrosine_recombinase_XerCD"/>
</dbReference>
<dbReference type="InterPro" id="IPR023009">
    <property type="entry name" value="Tyrosine_recombinase_XerC/XerD"/>
</dbReference>
<dbReference type="PROSITE" id="PS51900">
    <property type="entry name" value="CB"/>
    <property type="match status" value="1"/>
</dbReference>
<dbReference type="GO" id="GO:0005737">
    <property type="term" value="C:cytoplasm"/>
    <property type="evidence" value="ECO:0007669"/>
    <property type="project" value="UniProtKB-SubCell"/>
</dbReference>
<evidence type="ECO:0000256" key="5">
    <source>
        <dbReference type="ARBA" id="ARBA00022908"/>
    </source>
</evidence>
<comment type="similarity">
    <text evidence="9">Belongs to the 'phage' integrase family. XerC subfamily.</text>
</comment>
<evidence type="ECO:0000313" key="12">
    <source>
        <dbReference type="EMBL" id="BEQ14312.1"/>
    </source>
</evidence>
<dbReference type="GO" id="GO:0007059">
    <property type="term" value="P:chromosome segregation"/>
    <property type="evidence" value="ECO:0007669"/>
    <property type="project" value="UniProtKB-UniRule"/>
</dbReference>
<dbReference type="Gene3D" id="1.10.150.130">
    <property type="match status" value="1"/>
</dbReference>
<keyword evidence="7 9" id="KW-0233">DNA recombination</keyword>
<comment type="subunit">
    <text evidence="9">Forms a cyclic heterotetrameric complex composed of two molecules of XerC and two molecules of XerD.</text>
</comment>
<dbReference type="RefSeq" id="WP_338606027.1">
    <property type="nucleotide sequence ID" value="NZ_AP028679.1"/>
</dbReference>
<dbReference type="AlphaFoldDB" id="A0AAU9EZM2"/>
<dbReference type="CDD" id="cd00798">
    <property type="entry name" value="INT_XerDC_C"/>
    <property type="match status" value="1"/>
</dbReference>
<dbReference type="GO" id="GO:0006313">
    <property type="term" value="P:DNA transposition"/>
    <property type="evidence" value="ECO:0007669"/>
    <property type="project" value="UniProtKB-UniRule"/>
</dbReference>
<dbReference type="Proteomes" id="UP001366166">
    <property type="component" value="Chromosome"/>
</dbReference>
<comment type="subcellular location">
    <subcellularLocation>
        <location evidence="1 9">Cytoplasm</location>
    </subcellularLocation>
</comment>
<dbReference type="PROSITE" id="PS51898">
    <property type="entry name" value="TYR_RECOMBINASE"/>
    <property type="match status" value="1"/>
</dbReference>
<dbReference type="NCBIfam" id="NF001399">
    <property type="entry name" value="PRK00283.1"/>
    <property type="match status" value="1"/>
</dbReference>
<keyword evidence="13" id="KW-1185">Reference proteome</keyword>
<protein>
    <recommendedName>
        <fullName evidence="9">Tyrosine recombinase XerC</fullName>
    </recommendedName>
</protein>
<evidence type="ECO:0000256" key="7">
    <source>
        <dbReference type="ARBA" id="ARBA00023172"/>
    </source>
</evidence>
<dbReference type="InterPro" id="IPR002104">
    <property type="entry name" value="Integrase_catalytic"/>
</dbReference>
<feature type="active site" evidence="9">
    <location>
        <position position="254"/>
    </location>
</feature>
<dbReference type="PANTHER" id="PTHR30349:SF81">
    <property type="entry name" value="TYROSINE RECOMBINASE XERC"/>
    <property type="match status" value="1"/>
</dbReference>
<dbReference type="InterPro" id="IPR044068">
    <property type="entry name" value="CB"/>
</dbReference>
<dbReference type="InterPro" id="IPR010998">
    <property type="entry name" value="Integrase_recombinase_N"/>
</dbReference>
<keyword evidence="8 9" id="KW-0131">Cell cycle</keyword>
<dbReference type="KEGG" id="dmp:FAK_13780"/>
<evidence type="ECO:0000259" key="11">
    <source>
        <dbReference type="PROSITE" id="PS51900"/>
    </source>
</evidence>
<organism evidence="12 13">
    <name type="scientific">Desulfoferula mesophila</name>
    <dbReference type="NCBI Taxonomy" id="3058419"/>
    <lineage>
        <taxon>Bacteria</taxon>
        <taxon>Pseudomonadati</taxon>
        <taxon>Thermodesulfobacteriota</taxon>
        <taxon>Desulfarculia</taxon>
        <taxon>Desulfarculales</taxon>
        <taxon>Desulfarculaceae</taxon>
        <taxon>Desulfoferula</taxon>
    </lineage>
</organism>
<evidence type="ECO:0000256" key="8">
    <source>
        <dbReference type="ARBA" id="ARBA00023306"/>
    </source>
</evidence>
<proteinExistence type="inferred from homology"/>
<name>A0AAU9EZM2_9BACT</name>
<feature type="domain" description="Tyr recombinase" evidence="10">
    <location>
        <begin position="116"/>
        <end position="299"/>
    </location>
</feature>
<dbReference type="SUPFAM" id="SSF56349">
    <property type="entry name" value="DNA breaking-rejoining enzymes"/>
    <property type="match status" value="1"/>
</dbReference>
<accession>A0AAU9EZM2</accession>
<feature type="active site" evidence="9">
    <location>
        <position position="180"/>
    </location>
</feature>
<dbReference type="Pfam" id="PF02899">
    <property type="entry name" value="Phage_int_SAM_1"/>
    <property type="match status" value="1"/>
</dbReference>
<dbReference type="EMBL" id="AP028679">
    <property type="protein sequence ID" value="BEQ14312.1"/>
    <property type="molecule type" value="Genomic_DNA"/>
</dbReference>
<keyword evidence="3 9" id="KW-0132">Cell division</keyword>
<gene>
    <name evidence="12" type="primary">xerD</name>
    <name evidence="9" type="synonym">xerC</name>
    <name evidence="12" type="ORF">FAK_13780</name>
</gene>
<evidence type="ECO:0000259" key="10">
    <source>
        <dbReference type="PROSITE" id="PS51898"/>
    </source>
</evidence>
<feature type="active site" evidence="9">
    <location>
        <position position="277"/>
    </location>
</feature>
<dbReference type="HAMAP" id="MF_01808">
    <property type="entry name" value="Recomb_XerC_XerD"/>
    <property type="match status" value="1"/>
</dbReference>
<feature type="domain" description="Core-binding (CB)" evidence="11">
    <location>
        <begin position="9"/>
        <end position="95"/>
    </location>
</feature>
<evidence type="ECO:0000256" key="4">
    <source>
        <dbReference type="ARBA" id="ARBA00022829"/>
    </source>
</evidence>
<dbReference type="InterPro" id="IPR004107">
    <property type="entry name" value="Integrase_SAM-like_N"/>
</dbReference>
<keyword evidence="5 9" id="KW-0229">DNA integration</keyword>
<feature type="active site" evidence="9">
    <location>
        <position position="251"/>
    </location>
</feature>
<dbReference type="InterPro" id="IPR013762">
    <property type="entry name" value="Integrase-like_cat_sf"/>
</dbReference>
<dbReference type="Pfam" id="PF00589">
    <property type="entry name" value="Phage_integrase"/>
    <property type="match status" value="1"/>
</dbReference>
<feature type="active site" description="O-(3'-phospho-DNA)-tyrosine intermediate" evidence="9">
    <location>
        <position position="286"/>
    </location>
</feature>
<dbReference type="Gene3D" id="1.10.443.10">
    <property type="entry name" value="Intergrase catalytic core"/>
    <property type="match status" value="1"/>
</dbReference>
<evidence type="ECO:0000313" key="13">
    <source>
        <dbReference type="Proteomes" id="UP001366166"/>
    </source>
</evidence>
<dbReference type="GO" id="GO:0051301">
    <property type="term" value="P:cell division"/>
    <property type="evidence" value="ECO:0007669"/>
    <property type="project" value="UniProtKB-KW"/>
</dbReference>
<evidence type="ECO:0000256" key="6">
    <source>
        <dbReference type="ARBA" id="ARBA00023125"/>
    </source>
</evidence>
<dbReference type="InterPro" id="IPR011010">
    <property type="entry name" value="DNA_brk_join_enz"/>
</dbReference>
<dbReference type="PANTHER" id="PTHR30349">
    <property type="entry name" value="PHAGE INTEGRASE-RELATED"/>
    <property type="match status" value="1"/>
</dbReference>
<keyword evidence="2 9" id="KW-0963">Cytoplasm</keyword>
<evidence type="ECO:0000256" key="9">
    <source>
        <dbReference type="HAMAP-Rule" id="MF_01808"/>
    </source>
</evidence>
<dbReference type="GO" id="GO:0003677">
    <property type="term" value="F:DNA binding"/>
    <property type="evidence" value="ECO:0007669"/>
    <property type="project" value="UniProtKB-UniRule"/>
</dbReference>
<feature type="active site" evidence="9">
    <location>
        <position position="156"/>
    </location>
</feature>
<dbReference type="GO" id="GO:0009037">
    <property type="term" value="F:tyrosine-based site-specific recombinase activity"/>
    <property type="evidence" value="ECO:0007669"/>
    <property type="project" value="UniProtKB-UniRule"/>
</dbReference>
<keyword evidence="4 9" id="KW-0159">Chromosome partition</keyword>
<keyword evidence="6 9" id="KW-0238">DNA-binding</keyword>
<evidence type="ECO:0000256" key="1">
    <source>
        <dbReference type="ARBA" id="ARBA00004496"/>
    </source>
</evidence>
<sequence length="305" mass="33648">MTSPDPQAPALHGAVDRYLTHLAAERGLAANSVSSYAEDLADLTGYLLEEGLTAWDQVDSVHVIGYLSRAAKQGLAPRTRARRLSALRGLVAWLIKHGEMSHDPLTGLVGPRLPGGLPYFLSREEMSRLLAAPAPLSDLGRRDRAILELMYAAGLRVSEVITLGVGSVQFQVGCLLVRGKGDKERLVPVHETALKVLKDYLEGPRGRLLKGKRREEVFLNNRGDGLSRMGLWKIIRKYLLKANISGPVTPHTLRHTFATHLLEGGADLRSVQLMLGHSDIGTTQVYTHVTRQRLVEIHHRFHPRG</sequence>
<evidence type="ECO:0000256" key="3">
    <source>
        <dbReference type="ARBA" id="ARBA00022618"/>
    </source>
</evidence>
<evidence type="ECO:0000256" key="2">
    <source>
        <dbReference type="ARBA" id="ARBA00022490"/>
    </source>
</evidence>
<reference evidence="13" key="1">
    <citation type="journal article" date="2023" name="Arch. Microbiol.">
        <title>Desulfoferula mesophilus gen. nov. sp. nov., a mesophilic sulfate-reducing bacterium isolated from a brackish lake sediment.</title>
        <authorList>
            <person name="Watanabe T."/>
            <person name="Yabe T."/>
            <person name="Tsuji J.M."/>
            <person name="Fukui M."/>
        </authorList>
    </citation>
    <scope>NUCLEOTIDE SEQUENCE [LARGE SCALE GENOMIC DNA]</scope>
    <source>
        <strain evidence="13">12FAK</strain>
    </source>
</reference>